<protein>
    <submittedName>
        <fullName evidence="3">Uncharacterized protein LOC117638926 isoform X2</fullName>
    </submittedName>
</protein>
<name>A0A6P8Y1E6_THRPL</name>
<dbReference type="Proteomes" id="UP000515158">
    <property type="component" value="Unplaced"/>
</dbReference>
<organism evidence="3">
    <name type="scientific">Thrips palmi</name>
    <name type="common">Melon thrips</name>
    <dbReference type="NCBI Taxonomy" id="161013"/>
    <lineage>
        <taxon>Eukaryota</taxon>
        <taxon>Metazoa</taxon>
        <taxon>Ecdysozoa</taxon>
        <taxon>Arthropoda</taxon>
        <taxon>Hexapoda</taxon>
        <taxon>Insecta</taxon>
        <taxon>Pterygota</taxon>
        <taxon>Neoptera</taxon>
        <taxon>Paraneoptera</taxon>
        <taxon>Thysanoptera</taxon>
        <taxon>Terebrantia</taxon>
        <taxon>Thripoidea</taxon>
        <taxon>Thripidae</taxon>
        <taxon>Thrips</taxon>
    </lineage>
</organism>
<proteinExistence type="predicted"/>
<gene>
    <name evidence="3" type="primary">LOC117638926</name>
</gene>
<feature type="compositionally biased region" description="Polar residues" evidence="1">
    <location>
        <begin position="11"/>
        <end position="24"/>
    </location>
</feature>
<reference evidence="3" key="1">
    <citation type="submission" date="2025-08" db="UniProtKB">
        <authorList>
            <consortium name="RefSeq"/>
        </authorList>
    </citation>
    <scope>IDENTIFICATION</scope>
    <source>
        <tissue evidence="3">Total insect</tissue>
    </source>
</reference>
<feature type="region of interest" description="Disordered" evidence="1">
    <location>
        <begin position="1"/>
        <end position="25"/>
    </location>
</feature>
<evidence type="ECO:0000256" key="1">
    <source>
        <dbReference type="SAM" id="MobiDB-lite"/>
    </source>
</evidence>
<accession>A0A6P8Y1E6</accession>
<dbReference type="GeneID" id="117638926"/>
<evidence type="ECO:0000313" key="2">
    <source>
        <dbReference type="Proteomes" id="UP000515158"/>
    </source>
</evidence>
<dbReference type="AlphaFoldDB" id="A0A6P8Y1E6"/>
<keyword evidence="2" id="KW-1185">Reference proteome</keyword>
<evidence type="ECO:0000313" key="3">
    <source>
        <dbReference type="RefSeq" id="XP_034230040.1"/>
    </source>
</evidence>
<sequence>MSIVPMPQQDIELSNSPSAGTPSSKAEKNKHIVIIYANCKETTRKLIGKLIKGFESTLKDCTVSDYTKIGSLLERDIHWLYTGNTFDKAMVLLSPEVSSLLQCNAENIAHDFYSRFVYHFFTKYLLDPHSKDKIIFISFEKEPCLDLNFCSFSTVYALPTKLRDLLQLFDLKGDDSVIKEFESNLR</sequence>
<dbReference type="RefSeq" id="XP_034230040.1">
    <property type="nucleotide sequence ID" value="XM_034374149.1"/>
</dbReference>